<dbReference type="AlphaFoldDB" id="A0AAP0EV82"/>
<feature type="region of interest" description="Disordered" evidence="1">
    <location>
        <begin position="74"/>
        <end position="107"/>
    </location>
</feature>
<evidence type="ECO:0000313" key="3">
    <source>
        <dbReference type="Proteomes" id="UP001420932"/>
    </source>
</evidence>
<keyword evidence="3" id="KW-1185">Reference proteome</keyword>
<evidence type="ECO:0000313" key="2">
    <source>
        <dbReference type="EMBL" id="KAK9098737.1"/>
    </source>
</evidence>
<dbReference type="Proteomes" id="UP001420932">
    <property type="component" value="Unassembled WGS sequence"/>
</dbReference>
<organism evidence="2 3">
    <name type="scientific">Stephania yunnanensis</name>
    <dbReference type="NCBI Taxonomy" id="152371"/>
    <lineage>
        <taxon>Eukaryota</taxon>
        <taxon>Viridiplantae</taxon>
        <taxon>Streptophyta</taxon>
        <taxon>Embryophyta</taxon>
        <taxon>Tracheophyta</taxon>
        <taxon>Spermatophyta</taxon>
        <taxon>Magnoliopsida</taxon>
        <taxon>Ranunculales</taxon>
        <taxon>Menispermaceae</taxon>
        <taxon>Menispermoideae</taxon>
        <taxon>Cissampelideae</taxon>
        <taxon>Stephania</taxon>
    </lineage>
</organism>
<feature type="compositionally biased region" description="Acidic residues" evidence="1">
    <location>
        <begin position="1"/>
        <end position="10"/>
    </location>
</feature>
<name>A0AAP0EV82_9MAGN</name>
<proteinExistence type="predicted"/>
<feature type="compositionally biased region" description="Polar residues" evidence="1">
    <location>
        <begin position="76"/>
        <end position="86"/>
    </location>
</feature>
<feature type="compositionally biased region" description="Acidic residues" evidence="1">
    <location>
        <begin position="88"/>
        <end position="107"/>
    </location>
</feature>
<protein>
    <submittedName>
        <fullName evidence="2">Uncharacterized protein</fullName>
    </submittedName>
</protein>
<sequence>MPIQEDDEKEDKDHHPIDVEVTDGDIQRERVENTLKPFFSDKLVDQMALSMKNTIMVKLLRRTIGFHTVHLPLQTPKGSIKSSKASSMEDDERLDSLEGENLFDMEA</sequence>
<gene>
    <name evidence="2" type="ORF">Syun_025782</name>
</gene>
<feature type="region of interest" description="Disordered" evidence="1">
    <location>
        <begin position="1"/>
        <end position="24"/>
    </location>
</feature>
<accession>A0AAP0EV82</accession>
<comment type="caution">
    <text evidence="2">The sequence shown here is derived from an EMBL/GenBank/DDBJ whole genome shotgun (WGS) entry which is preliminary data.</text>
</comment>
<evidence type="ECO:0000256" key="1">
    <source>
        <dbReference type="SAM" id="MobiDB-lite"/>
    </source>
</evidence>
<dbReference type="EMBL" id="JBBNAF010000011">
    <property type="protein sequence ID" value="KAK9098737.1"/>
    <property type="molecule type" value="Genomic_DNA"/>
</dbReference>
<reference evidence="2 3" key="1">
    <citation type="submission" date="2024-01" db="EMBL/GenBank/DDBJ databases">
        <title>Genome assemblies of Stephania.</title>
        <authorList>
            <person name="Yang L."/>
        </authorList>
    </citation>
    <scope>NUCLEOTIDE SEQUENCE [LARGE SCALE GENOMIC DNA]</scope>
    <source>
        <strain evidence="2">YNDBR</strain>
        <tissue evidence="2">Leaf</tissue>
    </source>
</reference>